<dbReference type="Proteomes" id="UP000823775">
    <property type="component" value="Unassembled WGS sequence"/>
</dbReference>
<sequence>MGEHLSPLPVPHDQASRPLDKPPRELGYDSGLKFEAEKVPPNRLLPPYHPPGSMHFNDCFEDIGGRKPRQFIEGPGPFNLPSNIVGGLCSDSRFQTLPGHLHGGEIDGLGDLRGGEHTTFGRPYKHVRSGDLFGKDMPSHLLMLSLGSSKLPGHSRFGEPTCFGPFAGRVYMGSCLRLEIFLVLVNHLTQQTWWRHGFGSLASGAGILSWDIRIMDFMPVTWTPLIDQERGSRMGWCRICKVDCETVEGLDIHSQTREHHRYGYGYVRSIKEQNRKKQKTFSDRASAEEKSKTRKAVFEGHGRKT</sequence>
<protein>
    <submittedName>
        <fullName evidence="2">Uncharacterized protein</fullName>
    </submittedName>
</protein>
<evidence type="ECO:0000256" key="1">
    <source>
        <dbReference type="SAM" id="MobiDB-lite"/>
    </source>
</evidence>
<evidence type="ECO:0000313" key="2">
    <source>
        <dbReference type="EMBL" id="MCE3216782.1"/>
    </source>
</evidence>
<feature type="region of interest" description="Disordered" evidence="1">
    <location>
        <begin position="273"/>
        <end position="305"/>
    </location>
</feature>
<name>A0ABS8WV09_DATST</name>
<dbReference type="EMBL" id="JACEIK010014124">
    <property type="protein sequence ID" value="MCE3216782.1"/>
    <property type="molecule type" value="Genomic_DNA"/>
</dbReference>
<organism evidence="2 3">
    <name type="scientific">Datura stramonium</name>
    <name type="common">Jimsonweed</name>
    <name type="synonym">Common thornapple</name>
    <dbReference type="NCBI Taxonomy" id="4076"/>
    <lineage>
        <taxon>Eukaryota</taxon>
        <taxon>Viridiplantae</taxon>
        <taxon>Streptophyta</taxon>
        <taxon>Embryophyta</taxon>
        <taxon>Tracheophyta</taxon>
        <taxon>Spermatophyta</taxon>
        <taxon>Magnoliopsida</taxon>
        <taxon>eudicotyledons</taxon>
        <taxon>Gunneridae</taxon>
        <taxon>Pentapetalae</taxon>
        <taxon>asterids</taxon>
        <taxon>lamiids</taxon>
        <taxon>Solanales</taxon>
        <taxon>Solanaceae</taxon>
        <taxon>Solanoideae</taxon>
        <taxon>Datureae</taxon>
        <taxon>Datura</taxon>
    </lineage>
</organism>
<feature type="compositionally biased region" description="Basic and acidic residues" evidence="1">
    <location>
        <begin position="14"/>
        <end position="28"/>
    </location>
</feature>
<accession>A0ABS8WV09</accession>
<keyword evidence="3" id="KW-1185">Reference proteome</keyword>
<gene>
    <name evidence="2" type="ORF">HAX54_008012</name>
</gene>
<dbReference type="PANTHER" id="PTHR37393:SF1">
    <property type="entry name" value="AT-RICH INTERACTIVE DOMAIN-CONTAINING PROTEIN 1A-LIKE"/>
    <property type="match status" value="1"/>
</dbReference>
<evidence type="ECO:0000313" key="3">
    <source>
        <dbReference type="Proteomes" id="UP000823775"/>
    </source>
</evidence>
<feature type="region of interest" description="Disordered" evidence="1">
    <location>
        <begin position="1"/>
        <end position="28"/>
    </location>
</feature>
<proteinExistence type="predicted"/>
<comment type="caution">
    <text evidence="2">The sequence shown here is derived from an EMBL/GenBank/DDBJ whole genome shotgun (WGS) entry which is preliminary data.</text>
</comment>
<reference evidence="2 3" key="1">
    <citation type="journal article" date="2021" name="BMC Genomics">
        <title>Datura genome reveals duplications of psychoactive alkaloid biosynthetic genes and high mutation rate following tissue culture.</title>
        <authorList>
            <person name="Rajewski A."/>
            <person name="Carter-House D."/>
            <person name="Stajich J."/>
            <person name="Litt A."/>
        </authorList>
    </citation>
    <scope>NUCLEOTIDE SEQUENCE [LARGE SCALE GENOMIC DNA]</scope>
    <source>
        <strain evidence="2">AR-01</strain>
    </source>
</reference>
<dbReference type="PANTHER" id="PTHR37393">
    <property type="entry name" value="AT-RICH INTERACTIVE DOMAIN-CONTAINING PROTEIN 1A-LIKE"/>
    <property type="match status" value="1"/>
</dbReference>